<dbReference type="RefSeq" id="WP_075083799.1">
    <property type="nucleotide sequence ID" value="NZ_CP042912.1"/>
</dbReference>
<dbReference type="Proteomes" id="UP000322214">
    <property type="component" value="Chromosome"/>
</dbReference>
<dbReference type="Pfam" id="PF01398">
    <property type="entry name" value="JAB"/>
    <property type="match status" value="1"/>
</dbReference>
<dbReference type="STRING" id="980251.GCA_001642875_01007"/>
<evidence type="ECO:0000259" key="3">
    <source>
        <dbReference type="Pfam" id="PF01398"/>
    </source>
</evidence>
<keyword evidence="2" id="KW-1133">Transmembrane helix</keyword>
<proteinExistence type="predicted"/>
<dbReference type="OrthoDB" id="3292458at2"/>
<keyword evidence="2" id="KW-0812">Transmembrane</keyword>
<feature type="region of interest" description="Disordered" evidence="1">
    <location>
        <begin position="1"/>
        <end position="21"/>
    </location>
</feature>
<evidence type="ECO:0000313" key="5">
    <source>
        <dbReference type="Proteomes" id="UP000322214"/>
    </source>
</evidence>
<organism evidence="4 5">
    <name type="scientific">Mariniblastus fucicola</name>
    <dbReference type="NCBI Taxonomy" id="980251"/>
    <lineage>
        <taxon>Bacteria</taxon>
        <taxon>Pseudomonadati</taxon>
        <taxon>Planctomycetota</taxon>
        <taxon>Planctomycetia</taxon>
        <taxon>Pirellulales</taxon>
        <taxon>Pirellulaceae</taxon>
        <taxon>Mariniblastus</taxon>
    </lineage>
</organism>
<dbReference type="GO" id="GO:0008237">
    <property type="term" value="F:metallopeptidase activity"/>
    <property type="evidence" value="ECO:0007669"/>
    <property type="project" value="InterPro"/>
</dbReference>
<dbReference type="Gene3D" id="3.40.140.10">
    <property type="entry name" value="Cytidine Deaminase, domain 2"/>
    <property type="match status" value="1"/>
</dbReference>
<keyword evidence="5" id="KW-1185">Reference proteome</keyword>
<keyword evidence="2" id="KW-0472">Membrane</keyword>
<protein>
    <submittedName>
        <fullName evidence="4">Mov34/MPN/PAD-1 family protein</fullName>
    </submittedName>
</protein>
<sequence>MSSEIQFGDVEQNEPQKAVRPDRDAHYCIAAVGEIDPDNLPIYVDLDVMRDMEAHAHTNTNVELGGVMLGKQCIDADGKPFVVVTDSLRARHYEATRGSFKFTHETWSQITGERNQFHPELEMVGWYHTHPGWTVFLSPMDLFICNNFFNRTLDVALVIDPCNDDRGWFQWDDSHQTQRTGGFYLTSIRYREDELNHFASLYNHEPPMNADPRYSGYSIPGSTTQGAAMDTRKPWFDLLMVSMLLTQLFFMGFMVMKLGGAGESATPADIDAAAVAEDDPLLENRSLKMALSTLANAQGKDQLAEQMLEMETDRQQLAAGLDGQMARVELLQQERERLIAEYDVRDRQVHELSEQVTSLQSTISTMAEKAEDASAEGESDESTTFGWGALVGTALVSLLLGGGGMFLVRRETDDDVAVEQEASEMKFEAVSSDTGG</sequence>
<evidence type="ECO:0000256" key="1">
    <source>
        <dbReference type="SAM" id="MobiDB-lite"/>
    </source>
</evidence>
<dbReference type="InterPro" id="IPR000555">
    <property type="entry name" value="JAMM/MPN+_dom"/>
</dbReference>
<reference evidence="4 5" key="1">
    <citation type="submission" date="2019-08" db="EMBL/GenBank/DDBJ databases">
        <title>Deep-cultivation of Planctomycetes and their phenomic and genomic characterization uncovers novel biology.</title>
        <authorList>
            <person name="Wiegand S."/>
            <person name="Jogler M."/>
            <person name="Boedeker C."/>
            <person name="Pinto D."/>
            <person name="Vollmers J."/>
            <person name="Rivas-Marin E."/>
            <person name="Kohn T."/>
            <person name="Peeters S.H."/>
            <person name="Heuer A."/>
            <person name="Rast P."/>
            <person name="Oberbeckmann S."/>
            <person name="Bunk B."/>
            <person name="Jeske O."/>
            <person name="Meyerdierks A."/>
            <person name="Storesund J.E."/>
            <person name="Kallscheuer N."/>
            <person name="Luecker S."/>
            <person name="Lage O.M."/>
            <person name="Pohl T."/>
            <person name="Merkel B.J."/>
            <person name="Hornburger P."/>
            <person name="Mueller R.-W."/>
            <person name="Bruemmer F."/>
            <person name="Labrenz M."/>
            <person name="Spormann A.M."/>
            <person name="Op den Camp H."/>
            <person name="Overmann J."/>
            <person name="Amann R."/>
            <person name="Jetten M.S.M."/>
            <person name="Mascher T."/>
            <person name="Medema M.H."/>
            <person name="Devos D.P."/>
            <person name="Kaster A.-K."/>
            <person name="Ovreas L."/>
            <person name="Rohde M."/>
            <person name="Galperin M.Y."/>
            <person name="Jogler C."/>
        </authorList>
    </citation>
    <scope>NUCLEOTIDE SEQUENCE [LARGE SCALE GENOMIC DNA]</scope>
    <source>
        <strain evidence="4 5">FC18</strain>
    </source>
</reference>
<gene>
    <name evidence="4" type="ORF">MFFC18_45620</name>
</gene>
<feature type="domain" description="JAB1/MPN/MOV34 metalloenzyme" evidence="3">
    <location>
        <begin position="42"/>
        <end position="144"/>
    </location>
</feature>
<dbReference type="SUPFAM" id="SSF102712">
    <property type="entry name" value="JAB1/MPN domain"/>
    <property type="match status" value="1"/>
</dbReference>
<accession>A0A5B9PQ96</accession>
<dbReference type="AlphaFoldDB" id="A0A5B9PQ96"/>
<name>A0A5B9PQ96_9BACT</name>
<evidence type="ECO:0000256" key="2">
    <source>
        <dbReference type="SAM" id="Phobius"/>
    </source>
</evidence>
<dbReference type="KEGG" id="mff:MFFC18_45620"/>
<feature type="transmembrane region" description="Helical" evidence="2">
    <location>
        <begin position="385"/>
        <end position="408"/>
    </location>
</feature>
<dbReference type="EMBL" id="CP042912">
    <property type="protein sequence ID" value="QEG24641.1"/>
    <property type="molecule type" value="Genomic_DNA"/>
</dbReference>
<evidence type="ECO:0000313" key="4">
    <source>
        <dbReference type="EMBL" id="QEG24641.1"/>
    </source>
</evidence>